<reference evidence="16 17" key="1">
    <citation type="journal article" date="2014" name="Environ. Microbiol.">
        <title>Comparative genomics of the marine bacterial genus Glaciecola reveals the high degree of genomic diversity and genomic characteristic for cold adaptation.</title>
        <authorList>
            <person name="Qin Q.L."/>
            <person name="Xie B.B."/>
            <person name="Yu Y."/>
            <person name="Shu Y.L."/>
            <person name="Rong J.C."/>
            <person name="Zhang Y.J."/>
            <person name="Zhao D.L."/>
            <person name="Chen X.L."/>
            <person name="Zhang X.Y."/>
            <person name="Chen B."/>
            <person name="Zhou B.C."/>
            <person name="Zhang Y.Z."/>
        </authorList>
    </citation>
    <scope>NUCLEOTIDE SEQUENCE [LARGE SCALE GENOMIC DNA]</scope>
    <source>
        <strain evidence="16 17">NO2</strain>
    </source>
</reference>
<evidence type="ECO:0000256" key="4">
    <source>
        <dbReference type="ARBA" id="ARBA00022496"/>
    </source>
</evidence>
<dbReference type="InterPro" id="IPR000531">
    <property type="entry name" value="Beta-barrel_TonB"/>
</dbReference>
<evidence type="ECO:0000256" key="3">
    <source>
        <dbReference type="ARBA" id="ARBA00022452"/>
    </source>
</evidence>
<evidence type="ECO:0000256" key="2">
    <source>
        <dbReference type="ARBA" id="ARBA00022448"/>
    </source>
</evidence>
<proteinExistence type="inferred from homology"/>
<evidence type="ECO:0000256" key="10">
    <source>
        <dbReference type="ARBA" id="ARBA00023237"/>
    </source>
</evidence>
<feature type="chain" id="PRO_5045164168" description="TonB-dependent receptor" evidence="13">
    <location>
        <begin position="37"/>
        <end position="771"/>
    </location>
</feature>
<accession>A0ABQ0I8K6</accession>
<protein>
    <recommendedName>
        <fullName evidence="18">TonB-dependent receptor</fullName>
    </recommendedName>
</protein>
<keyword evidence="2 11" id="KW-0813">Transport</keyword>
<evidence type="ECO:0000256" key="13">
    <source>
        <dbReference type="SAM" id="SignalP"/>
    </source>
</evidence>
<keyword evidence="17" id="KW-1185">Reference proteome</keyword>
<evidence type="ECO:0000259" key="15">
    <source>
        <dbReference type="Pfam" id="PF07715"/>
    </source>
</evidence>
<comment type="similarity">
    <text evidence="11 12">Belongs to the TonB-dependent receptor family.</text>
</comment>
<gene>
    <name evidence="16" type="ORF">GAGA_2877</name>
</gene>
<dbReference type="PANTHER" id="PTHR32552">
    <property type="entry name" value="FERRICHROME IRON RECEPTOR-RELATED"/>
    <property type="match status" value="1"/>
</dbReference>
<keyword evidence="10 11" id="KW-0998">Cell outer membrane</keyword>
<dbReference type="SUPFAM" id="SSF56935">
    <property type="entry name" value="Porins"/>
    <property type="match status" value="1"/>
</dbReference>
<evidence type="ECO:0000256" key="7">
    <source>
        <dbReference type="ARBA" id="ARBA00023065"/>
    </source>
</evidence>
<dbReference type="InterPro" id="IPR036942">
    <property type="entry name" value="Beta-barrel_TonB_sf"/>
</dbReference>
<evidence type="ECO:0008006" key="18">
    <source>
        <dbReference type="Google" id="ProtNLM"/>
    </source>
</evidence>
<dbReference type="Gene3D" id="2.40.170.20">
    <property type="entry name" value="TonB-dependent receptor, beta-barrel domain"/>
    <property type="match status" value="1"/>
</dbReference>
<keyword evidence="5 11" id="KW-0812">Transmembrane</keyword>
<comment type="subcellular location">
    <subcellularLocation>
        <location evidence="1 11">Cell outer membrane</location>
        <topology evidence="1 11">Multi-pass membrane protein</topology>
    </subcellularLocation>
</comment>
<dbReference type="PANTHER" id="PTHR32552:SF81">
    <property type="entry name" value="TONB-DEPENDENT OUTER MEMBRANE RECEPTOR"/>
    <property type="match status" value="1"/>
</dbReference>
<evidence type="ECO:0000313" key="17">
    <source>
        <dbReference type="Proteomes" id="UP000008372"/>
    </source>
</evidence>
<evidence type="ECO:0000256" key="6">
    <source>
        <dbReference type="ARBA" id="ARBA00023004"/>
    </source>
</evidence>
<keyword evidence="9 11" id="KW-0472">Membrane</keyword>
<evidence type="ECO:0000256" key="9">
    <source>
        <dbReference type="ARBA" id="ARBA00023136"/>
    </source>
</evidence>
<evidence type="ECO:0000256" key="1">
    <source>
        <dbReference type="ARBA" id="ARBA00004571"/>
    </source>
</evidence>
<evidence type="ECO:0000256" key="5">
    <source>
        <dbReference type="ARBA" id="ARBA00022692"/>
    </source>
</evidence>
<dbReference type="Proteomes" id="UP000008372">
    <property type="component" value="Unassembled WGS sequence"/>
</dbReference>
<dbReference type="PROSITE" id="PS52016">
    <property type="entry name" value="TONB_DEPENDENT_REC_3"/>
    <property type="match status" value="1"/>
</dbReference>
<keyword evidence="3 11" id="KW-1134">Transmembrane beta strand</keyword>
<evidence type="ECO:0000256" key="11">
    <source>
        <dbReference type="PROSITE-ProRule" id="PRU01360"/>
    </source>
</evidence>
<comment type="caution">
    <text evidence="16">The sequence shown here is derived from an EMBL/GenBank/DDBJ whole genome shotgun (WGS) entry which is preliminary data.</text>
</comment>
<keyword evidence="13" id="KW-0732">Signal</keyword>
<dbReference type="RefSeq" id="WP_008304484.1">
    <property type="nucleotide sequence ID" value="NZ_BAEK01000043.1"/>
</dbReference>
<dbReference type="Pfam" id="PF00593">
    <property type="entry name" value="TonB_dep_Rec_b-barrel"/>
    <property type="match status" value="1"/>
</dbReference>
<evidence type="ECO:0000256" key="8">
    <source>
        <dbReference type="ARBA" id="ARBA00023077"/>
    </source>
</evidence>
<feature type="signal peptide" evidence="13">
    <location>
        <begin position="1"/>
        <end position="36"/>
    </location>
</feature>
<evidence type="ECO:0000256" key="12">
    <source>
        <dbReference type="RuleBase" id="RU003357"/>
    </source>
</evidence>
<name>A0ABQ0I8K6_9ALTE</name>
<dbReference type="Pfam" id="PF07715">
    <property type="entry name" value="Plug"/>
    <property type="match status" value="1"/>
</dbReference>
<dbReference type="InterPro" id="IPR012910">
    <property type="entry name" value="Plug_dom"/>
</dbReference>
<organism evidence="16 17">
    <name type="scientific">Paraglaciecola agarilytica NO2</name>
    <dbReference type="NCBI Taxonomy" id="1125747"/>
    <lineage>
        <taxon>Bacteria</taxon>
        <taxon>Pseudomonadati</taxon>
        <taxon>Pseudomonadota</taxon>
        <taxon>Gammaproteobacteria</taxon>
        <taxon>Alteromonadales</taxon>
        <taxon>Alteromonadaceae</taxon>
        <taxon>Paraglaciecola</taxon>
    </lineage>
</organism>
<keyword evidence="6" id="KW-0408">Iron</keyword>
<feature type="domain" description="TonB-dependent receptor-like beta-barrel" evidence="14">
    <location>
        <begin position="309"/>
        <end position="735"/>
    </location>
</feature>
<evidence type="ECO:0000313" key="16">
    <source>
        <dbReference type="EMBL" id="GAC05716.1"/>
    </source>
</evidence>
<dbReference type="CDD" id="cd01347">
    <property type="entry name" value="ligand_gated_channel"/>
    <property type="match status" value="1"/>
</dbReference>
<keyword evidence="4" id="KW-0410">Iron transport</keyword>
<dbReference type="EMBL" id="BAEK01000043">
    <property type="protein sequence ID" value="GAC05716.1"/>
    <property type="molecule type" value="Genomic_DNA"/>
</dbReference>
<keyword evidence="7" id="KW-0406">Ion transport</keyword>
<feature type="domain" description="TonB-dependent receptor plug" evidence="15">
    <location>
        <begin position="71"/>
        <end position="183"/>
    </location>
</feature>
<keyword evidence="8 12" id="KW-0798">TonB box</keyword>
<evidence type="ECO:0000259" key="14">
    <source>
        <dbReference type="Pfam" id="PF00593"/>
    </source>
</evidence>
<sequence>MSISRRKIGSIKDARFKQFFLSVAATSVLSALPAYAQQNEAVEQVSKEKKSGIGAMMETIQVTARKREESLQDAPLSLTAFSGDGLEARGIENISEVGGVTPNLTYQNNPSAGGSSSVATVYIRGVGQRDFLGTIDNGVGFYIDGVYIARTVGATVDLLDVDRVEVLRGPQGTLFGRNNVGGAIALYSKKPTDSFEGYVDATVGTDSLAKLKVSLNGAISDDLYGNFSALSATQDGYVKRPAGGDLGDDDKLAFRSGLLWEASDDVEVNLTLDYSTEDENGPAFQLTDSGTTVDGSFAAFYDNVLQGASCAFPEGITSTDPICYNNQYVSEGENLGTAPTYSKTDAWGANLRVTWDINDNLQLKSITAYRDLDAEFAKDSDGSPLKVVHFYDTFESSQFSQELQLSGTTSEDNFKWIVGLYYFDEEGNNRNILDFAIANFDSDNDFTTTSTALFAQGTYNISENLELTLGLRYTDEEKTFDPVQVVLSSNIGFAPGTPILPVGLNKQDAQETTPLVNLAYKASDEWMLYTTYSEGFRSGGFVQRIFPPLTEVPSFGPEFVESYEIGFKYDSSEIPFTVNGAVFQMDYTDIQVRTQNPGFIGFFEANVGNAEISGFELESKLSFADAWFIESAVGYTDARYTQIDVEAPLSAVVNTDSKFDHVPEWSASVSLARDFELENGGLVTARISGNYQTEYFNNPENTAGIVTPELTLWDFTLLWRSADDTYGVDLGMKNITDEQYIAAGYEANVGVTEVIRDRGRQWYASFRYSFY</sequence>
<dbReference type="InterPro" id="IPR039426">
    <property type="entry name" value="TonB-dep_rcpt-like"/>
</dbReference>